<dbReference type="InterPro" id="IPR029033">
    <property type="entry name" value="His_PPase_superfam"/>
</dbReference>
<reference evidence="9 10" key="1">
    <citation type="submission" date="2019-10" db="EMBL/GenBank/DDBJ databases">
        <title>Assembly and Annotation for the nematode Trichostrongylus colubriformis.</title>
        <authorList>
            <person name="Martin J."/>
        </authorList>
    </citation>
    <scope>NUCLEOTIDE SEQUENCE [LARGE SCALE GENOMIC DNA]</scope>
    <source>
        <strain evidence="9">G859</strain>
        <tissue evidence="9">Whole worm</tissue>
    </source>
</reference>
<name>A0AAN8FHQ9_TRICO</name>
<dbReference type="PROSITE" id="PS00616">
    <property type="entry name" value="HIS_ACID_PHOSPHAT_1"/>
    <property type="match status" value="1"/>
</dbReference>
<keyword evidence="4 8" id="KW-0732">Signal</keyword>
<gene>
    <name evidence="9" type="ORF">GCK32_009202</name>
</gene>
<dbReference type="EC" id="3.1.3.2" evidence="3"/>
<evidence type="ECO:0000256" key="5">
    <source>
        <dbReference type="ARBA" id="ARBA00022801"/>
    </source>
</evidence>
<accession>A0AAN8FHQ9</accession>
<comment type="catalytic activity">
    <reaction evidence="1">
        <text>a phosphate monoester + H2O = an alcohol + phosphate</text>
        <dbReference type="Rhea" id="RHEA:15017"/>
        <dbReference type="ChEBI" id="CHEBI:15377"/>
        <dbReference type="ChEBI" id="CHEBI:30879"/>
        <dbReference type="ChEBI" id="CHEBI:43474"/>
        <dbReference type="ChEBI" id="CHEBI:67140"/>
        <dbReference type="EC" id="3.1.3.2"/>
    </reaction>
</comment>
<evidence type="ECO:0000256" key="7">
    <source>
        <dbReference type="ARBA" id="ARBA00023180"/>
    </source>
</evidence>
<dbReference type="SUPFAM" id="SSF53254">
    <property type="entry name" value="Phosphoglycerate mutase-like"/>
    <property type="match status" value="1"/>
</dbReference>
<dbReference type="GO" id="GO:0003993">
    <property type="term" value="F:acid phosphatase activity"/>
    <property type="evidence" value="ECO:0007669"/>
    <property type="project" value="UniProtKB-EC"/>
</dbReference>
<feature type="chain" id="PRO_5042984223" description="acid phosphatase" evidence="8">
    <location>
        <begin position="22"/>
        <end position="100"/>
    </location>
</feature>
<evidence type="ECO:0000256" key="2">
    <source>
        <dbReference type="ARBA" id="ARBA00005375"/>
    </source>
</evidence>
<organism evidence="9 10">
    <name type="scientific">Trichostrongylus colubriformis</name>
    <name type="common">Black scour worm</name>
    <dbReference type="NCBI Taxonomy" id="6319"/>
    <lineage>
        <taxon>Eukaryota</taxon>
        <taxon>Metazoa</taxon>
        <taxon>Ecdysozoa</taxon>
        <taxon>Nematoda</taxon>
        <taxon>Chromadorea</taxon>
        <taxon>Rhabditida</taxon>
        <taxon>Rhabditina</taxon>
        <taxon>Rhabditomorpha</taxon>
        <taxon>Strongyloidea</taxon>
        <taxon>Trichostrongylidae</taxon>
        <taxon>Trichostrongylus</taxon>
    </lineage>
</organism>
<dbReference type="Proteomes" id="UP001331761">
    <property type="component" value="Unassembled WGS sequence"/>
</dbReference>
<protein>
    <recommendedName>
        <fullName evidence="3">acid phosphatase</fullName>
        <ecNumber evidence="3">3.1.3.2</ecNumber>
    </recommendedName>
</protein>
<evidence type="ECO:0000256" key="4">
    <source>
        <dbReference type="ARBA" id="ARBA00022729"/>
    </source>
</evidence>
<dbReference type="Pfam" id="PF00328">
    <property type="entry name" value="His_Phos_2"/>
    <property type="match status" value="1"/>
</dbReference>
<feature type="signal peptide" evidence="8">
    <location>
        <begin position="1"/>
        <end position="21"/>
    </location>
</feature>
<sequence>MFLQMDMLLLFVSTWVHSVLSDELILAQIVFRHGDRAPMAGSTSVESENYFFRGKEQLTNKGLQQAHELGLSLRRRYVDSGFLDGRYLPSQVVFRSSSTE</sequence>
<dbReference type="InterPro" id="IPR033379">
    <property type="entry name" value="Acid_Pase_AS"/>
</dbReference>
<dbReference type="AlphaFoldDB" id="A0AAN8FHQ9"/>
<dbReference type="PANTHER" id="PTHR11567">
    <property type="entry name" value="ACID PHOSPHATASE-RELATED"/>
    <property type="match status" value="1"/>
</dbReference>
<comment type="caution">
    <text evidence="9">The sequence shown here is derived from an EMBL/GenBank/DDBJ whole genome shotgun (WGS) entry which is preliminary data.</text>
</comment>
<evidence type="ECO:0000313" key="10">
    <source>
        <dbReference type="Proteomes" id="UP001331761"/>
    </source>
</evidence>
<keyword evidence="5" id="KW-0378">Hydrolase</keyword>
<dbReference type="CDD" id="cd07061">
    <property type="entry name" value="HP_HAP_like"/>
    <property type="match status" value="1"/>
</dbReference>
<keyword evidence="6" id="KW-1015">Disulfide bond</keyword>
<keyword evidence="7" id="KW-0325">Glycoprotein</keyword>
<evidence type="ECO:0000256" key="3">
    <source>
        <dbReference type="ARBA" id="ARBA00012646"/>
    </source>
</evidence>
<proteinExistence type="inferred from homology"/>
<evidence type="ECO:0000256" key="8">
    <source>
        <dbReference type="SAM" id="SignalP"/>
    </source>
</evidence>
<evidence type="ECO:0000256" key="1">
    <source>
        <dbReference type="ARBA" id="ARBA00000032"/>
    </source>
</evidence>
<evidence type="ECO:0000313" key="9">
    <source>
        <dbReference type="EMBL" id="KAK5976614.1"/>
    </source>
</evidence>
<dbReference type="Gene3D" id="3.40.50.1240">
    <property type="entry name" value="Phosphoglycerate mutase-like"/>
    <property type="match status" value="1"/>
</dbReference>
<dbReference type="PANTHER" id="PTHR11567:SF211">
    <property type="entry name" value="PROSTATIC ACID PHOSPHATASE"/>
    <property type="match status" value="1"/>
</dbReference>
<feature type="non-terminal residue" evidence="9">
    <location>
        <position position="100"/>
    </location>
</feature>
<dbReference type="EMBL" id="WIXE01011625">
    <property type="protein sequence ID" value="KAK5976614.1"/>
    <property type="molecule type" value="Genomic_DNA"/>
</dbReference>
<comment type="similarity">
    <text evidence="2">Belongs to the histidine acid phosphatase family.</text>
</comment>
<dbReference type="InterPro" id="IPR050645">
    <property type="entry name" value="Histidine_acid_phosphatase"/>
</dbReference>
<evidence type="ECO:0000256" key="6">
    <source>
        <dbReference type="ARBA" id="ARBA00023157"/>
    </source>
</evidence>
<keyword evidence="10" id="KW-1185">Reference proteome</keyword>
<dbReference type="InterPro" id="IPR000560">
    <property type="entry name" value="His_Pase_clade-2"/>
</dbReference>